<feature type="chain" id="PRO_5030542652" evidence="1">
    <location>
        <begin position="23"/>
        <end position="242"/>
    </location>
</feature>
<dbReference type="SUPFAM" id="SSF81901">
    <property type="entry name" value="HCP-like"/>
    <property type="match status" value="1"/>
</dbReference>
<organism evidence="2 3">
    <name type="scientific">Thalassotalea algicola</name>
    <dbReference type="NCBI Taxonomy" id="2716224"/>
    <lineage>
        <taxon>Bacteria</taxon>
        <taxon>Pseudomonadati</taxon>
        <taxon>Pseudomonadota</taxon>
        <taxon>Gammaproteobacteria</taxon>
        <taxon>Alteromonadales</taxon>
        <taxon>Colwelliaceae</taxon>
        <taxon>Thalassotalea</taxon>
    </lineage>
</organism>
<dbReference type="PANTHER" id="PTHR45011:SF1">
    <property type="entry name" value="DAP3-BINDING CELL DEATH ENHANCER 1"/>
    <property type="match status" value="1"/>
</dbReference>
<evidence type="ECO:0000256" key="1">
    <source>
        <dbReference type="SAM" id="SignalP"/>
    </source>
</evidence>
<proteinExistence type="predicted"/>
<protein>
    <submittedName>
        <fullName evidence="2">Sel1 repeat family protein</fullName>
    </submittedName>
</protein>
<feature type="signal peptide" evidence="1">
    <location>
        <begin position="1"/>
        <end position="22"/>
    </location>
</feature>
<evidence type="ECO:0000313" key="2">
    <source>
        <dbReference type="EMBL" id="NMP30413.1"/>
    </source>
</evidence>
<dbReference type="PANTHER" id="PTHR45011">
    <property type="entry name" value="DAP3-BINDING CELL DEATH ENHANCER 1"/>
    <property type="match status" value="1"/>
</dbReference>
<keyword evidence="3" id="KW-1185">Reference proteome</keyword>
<gene>
    <name evidence="2" type="ORF">HII17_02460</name>
</gene>
<accession>A0A7Y0LA39</accession>
<dbReference type="InterPro" id="IPR006597">
    <property type="entry name" value="Sel1-like"/>
</dbReference>
<dbReference type="Gene3D" id="1.25.40.10">
    <property type="entry name" value="Tetratricopeptide repeat domain"/>
    <property type="match status" value="1"/>
</dbReference>
<dbReference type="Pfam" id="PF08238">
    <property type="entry name" value="Sel1"/>
    <property type="match status" value="4"/>
</dbReference>
<name>A0A7Y0LA39_9GAMM</name>
<comment type="caution">
    <text evidence="2">The sequence shown here is derived from an EMBL/GenBank/DDBJ whole genome shotgun (WGS) entry which is preliminary data.</text>
</comment>
<dbReference type="InterPro" id="IPR011990">
    <property type="entry name" value="TPR-like_helical_dom_sf"/>
</dbReference>
<dbReference type="SMART" id="SM00671">
    <property type="entry name" value="SEL1"/>
    <property type="match status" value="4"/>
</dbReference>
<keyword evidence="1" id="KW-0732">Signal</keyword>
<sequence length="242" mass="26926">MKRTTIAAVAIALSSMTFIGAAADLKAGIFELNRGQFKTALAEFTPLLEEGYAPAQYQVALMHKNGWGMRKNKQKAFELFSKAAEQNYPDAQFELALMYTEGDPVEKNSKTAFELTQKAADKGLASAQFNLGVMYAQGTGTYRDYAKAAKSYEKAARQNYALAQFNLALLHFEGKGVDKSTKQSYIWNTIASFNGYEPAEKSRILDERKLSVKDIQDGREQAERLYQNLLAQAELRAKSANN</sequence>
<reference evidence="2 3" key="1">
    <citation type="submission" date="2020-04" db="EMBL/GenBank/DDBJ databases">
        <title>Thalassotalea sp. M1531, isolated from the surface of marine red alga.</title>
        <authorList>
            <person name="Pang L."/>
            <person name="Lu D.-C."/>
        </authorList>
    </citation>
    <scope>NUCLEOTIDE SEQUENCE [LARGE SCALE GENOMIC DNA]</scope>
    <source>
        <strain evidence="2 3">M1531</strain>
    </source>
</reference>
<dbReference type="InterPro" id="IPR052748">
    <property type="entry name" value="ISR_Activator"/>
</dbReference>
<dbReference type="AlphaFoldDB" id="A0A7Y0LA39"/>
<evidence type="ECO:0000313" key="3">
    <source>
        <dbReference type="Proteomes" id="UP000568664"/>
    </source>
</evidence>
<dbReference type="EMBL" id="JABBXH010000001">
    <property type="protein sequence ID" value="NMP30413.1"/>
    <property type="molecule type" value="Genomic_DNA"/>
</dbReference>
<dbReference type="Proteomes" id="UP000568664">
    <property type="component" value="Unassembled WGS sequence"/>
</dbReference>